<proteinExistence type="predicted"/>
<protein>
    <submittedName>
        <fullName evidence="2">Uncharacterized protein</fullName>
    </submittedName>
</protein>
<evidence type="ECO:0000313" key="3">
    <source>
        <dbReference type="Proteomes" id="UP000604825"/>
    </source>
</evidence>
<name>A0A811SD28_9POAL</name>
<keyword evidence="3" id="KW-1185">Reference proteome</keyword>
<feature type="region of interest" description="Disordered" evidence="1">
    <location>
        <begin position="181"/>
        <end position="200"/>
    </location>
</feature>
<feature type="region of interest" description="Disordered" evidence="1">
    <location>
        <begin position="136"/>
        <end position="162"/>
    </location>
</feature>
<dbReference type="Proteomes" id="UP000604825">
    <property type="component" value="Unassembled WGS sequence"/>
</dbReference>
<evidence type="ECO:0000313" key="2">
    <source>
        <dbReference type="EMBL" id="CAD6338755.1"/>
    </source>
</evidence>
<accession>A0A811SD28</accession>
<dbReference type="EMBL" id="CAJGYO010000019">
    <property type="protein sequence ID" value="CAD6338755.1"/>
    <property type="molecule type" value="Genomic_DNA"/>
</dbReference>
<sequence length="268" mass="28788">MSLMNETPVGRPSLVRMSQILINKMEPAAFSAEQIRIRPLDYQLQNLSIVRNCPLSHSGISDYTNVGEIHIETGSISSYSDARKQSDPSQLNWKILKKAELVKYVTLKRRAELAAGGAECAAKVVAKEAGVVGVRTSSRTKVGRRSRLDRSQKKSPCKEVGPSPAVRLWAAGPAACAASGAAQRGEQWKREAGDGSGGGWGTRAGGDGACGGVPLERCPPMELFTTWLQIPVVNRLIAVRLTGSADADQVARRPARAGWSVAGWLSRR</sequence>
<comment type="caution">
    <text evidence="2">The sequence shown here is derived from an EMBL/GenBank/DDBJ whole genome shotgun (WGS) entry which is preliminary data.</text>
</comment>
<gene>
    <name evidence="2" type="ORF">NCGR_LOCUS62853</name>
</gene>
<dbReference type="AlphaFoldDB" id="A0A811SD28"/>
<organism evidence="2 3">
    <name type="scientific">Miscanthus lutarioriparius</name>
    <dbReference type="NCBI Taxonomy" id="422564"/>
    <lineage>
        <taxon>Eukaryota</taxon>
        <taxon>Viridiplantae</taxon>
        <taxon>Streptophyta</taxon>
        <taxon>Embryophyta</taxon>
        <taxon>Tracheophyta</taxon>
        <taxon>Spermatophyta</taxon>
        <taxon>Magnoliopsida</taxon>
        <taxon>Liliopsida</taxon>
        <taxon>Poales</taxon>
        <taxon>Poaceae</taxon>
        <taxon>PACMAD clade</taxon>
        <taxon>Panicoideae</taxon>
        <taxon>Andropogonodae</taxon>
        <taxon>Andropogoneae</taxon>
        <taxon>Saccharinae</taxon>
        <taxon>Miscanthus</taxon>
    </lineage>
</organism>
<reference evidence="2" key="1">
    <citation type="submission" date="2020-10" db="EMBL/GenBank/DDBJ databases">
        <authorList>
            <person name="Han B."/>
            <person name="Lu T."/>
            <person name="Zhao Q."/>
            <person name="Huang X."/>
            <person name="Zhao Y."/>
        </authorList>
    </citation>
    <scope>NUCLEOTIDE SEQUENCE</scope>
</reference>
<evidence type="ECO:0000256" key="1">
    <source>
        <dbReference type="SAM" id="MobiDB-lite"/>
    </source>
</evidence>